<feature type="compositionally biased region" description="Basic and acidic residues" evidence="1">
    <location>
        <begin position="138"/>
        <end position="157"/>
    </location>
</feature>
<reference evidence="2" key="1">
    <citation type="submission" date="2025-02" db="EMBL/GenBank/DDBJ databases">
        <authorList>
            <consortium name="NCBI Genome Project"/>
        </authorList>
    </citation>
    <scope>NUCLEOTIDE SEQUENCE</scope>
</reference>
<feature type="compositionally biased region" description="Low complexity" evidence="1">
    <location>
        <begin position="33"/>
        <end position="42"/>
    </location>
</feature>
<feature type="compositionally biased region" description="Basic and acidic residues" evidence="1">
    <location>
        <begin position="79"/>
        <end position="94"/>
    </location>
</feature>
<feature type="region of interest" description="Disordered" evidence="1">
    <location>
        <begin position="16"/>
        <end position="44"/>
    </location>
</feature>
<feature type="compositionally biased region" description="Basic and acidic residues" evidence="1">
    <location>
        <begin position="172"/>
        <end position="182"/>
    </location>
</feature>
<gene>
    <name evidence="2" type="ORF">An16g03480</name>
</gene>
<dbReference type="RefSeq" id="XP_059602742.1">
    <property type="nucleotide sequence ID" value="XM_059745047.1"/>
</dbReference>
<feature type="compositionally biased region" description="Basic and acidic residues" evidence="1">
    <location>
        <begin position="296"/>
        <end position="307"/>
    </location>
</feature>
<feature type="compositionally biased region" description="Polar residues" evidence="1">
    <location>
        <begin position="64"/>
        <end position="75"/>
    </location>
</feature>
<feature type="compositionally biased region" description="Basic and acidic residues" evidence="1">
    <location>
        <begin position="112"/>
        <end position="123"/>
    </location>
</feature>
<accession>A0AAJ8BRW6</accession>
<evidence type="ECO:0000256" key="1">
    <source>
        <dbReference type="SAM" id="MobiDB-lite"/>
    </source>
</evidence>
<proteinExistence type="predicted"/>
<feature type="region of interest" description="Disordered" evidence="1">
    <location>
        <begin position="64"/>
        <end position="184"/>
    </location>
</feature>
<feature type="region of interest" description="Disordered" evidence="1">
    <location>
        <begin position="251"/>
        <end position="368"/>
    </location>
</feature>
<reference evidence="2" key="2">
    <citation type="submission" date="2025-08" db="UniProtKB">
        <authorList>
            <consortium name="RefSeq"/>
        </authorList>
    </citation>
    <scope>IDENTIFICATION</scope>
</reference>
<sequence length="368" mass="40671">MAMTCLAECPTKMAKQGCEDASLTDRPGREEVGTAGKEAAATAEDEDVVVGGGGQRWLFGEIWRTQSSFPPTSSPGCGLEKEGWEEWKGKKDDGQRDEDDGNPPPQTETLQEMEKQLEADRKQRSIRQRAAKRGAQTGKDEKKKSSEGERVKKETKQASRGGGKTGGESTDDLVRTDGHESSIARPVEMLQLDEFMSQSRRRLEPWICLSDGKLTVGFCFIEWSSVGTPEMRGWTPRIITARTRRYEPRIRNPALSNRQSRRRAQDGLAARAPSKGLNIFENPNPIPIRGPSWTVHKTEEARPRDGEAPGTAASGAPQREGIDRLLFPGADQKSSADGPRAATRGDVNHSMLPRPFVWKRRPEPNVAV</sequence>
<evidence type="ECO:0000313" key="2">
    <source>
        <dbReference type="RefSeq" id="XP_059602742.1"/>
    </source>
</evidence>
<dbReference type="VEuPathDB" id="FungiDB:An16g03480"/>
<name>A0AAJ8BRW6_ASPNG</name>
<dbReference type="KEGG" id="ang:An16g03480"/>
<dbReference type="GeneID" id="84593376"/>
<protein>
    <submittedName>
        <fullName evidence="2">Uncharacterized protein</fullName>
    </submittedName>
</protein>
<dbReference type="AlphaFoldDB" id="A0AAJ8BRW6"/>
<organism evidence="2">
    <name type="scientific">Aspergillus niger</name>
    <dbReference type="NCBI Taxonomy" id="5061"/>
    <lineage>
        <taxon>Eukaryota</taxon>
        <taxon>Fungi</taxon>
        <taxon>Dikarya</taxon>
        <taxon>Ascomycota</taxon>
        <taxon>Pezizomycotina</taxon>
        <taxon>Eurotiomycetes</taxon>
        <taxon>Eurotiomycetidae</taxon>
        <taxon>Eurotiales</taxon>
        <taxon>Aspergillaceae</taxon>
        <taxon>Aspergillus</taxon>
        <taxon>Aspergillus subgen. Circumdati</taxon>
    </lineage>
</organism>